<dbReference type="AlphaFoldDB" id="A0A2K1QUD3"/>
<proteinExistence type="predicted"/>
<dbReference type="PANTHER" id="PTHR35859">
    <property type="entry name" value="NONSELECTIVE CATION CHANNEL PROTEIN"/>
    <property type="match status" value="1"/>
</dbReference>
<name>A0A2K1QUD3_9PEZI</name>
<dbReference type="InterPro" id="IPR052971">
    <property type="entry name" value="TRP_calcium_channel"/>
</dbReference>
<dbReference type="InParanoid" id="A0A2K1QUD3"/>
<dbReference type="Pfam" id="PF23317">
    <property type="entry name" value="YVC1_C"/>
    <property type="match status" value="1"/>
</dbReference>
<feature type="domain" description="Calcium channel YVC1-like C-terminal transmembrane" evidence="3">
    <location>
        <begin position="360"/>
        <end position="527"/>
    </location>
</feature>
<dbReference type="OrthoDB" id="310870at2759"/>
<sequence>MFSGPSIPHIHGAEDFDEVAKKLAVCIVKAIRQPATFEELRKVKGKALEPLCRHLSTKVHHPAVVSALMALSGHFVALEDEDEEGVNLARAMACEYVALRYVSHMSDRELIDALLRDVPKPAHTERGDLEEQQDELGERSPLLNYDRSQDRSETDDYFGLDGNGTVPESTGTTQAYLYDGVQELNALEIAAVCGAKKFLGDKIIQRIITAIWHGDIIFWSSLSTDAIKHAHIYKERSADPYSRLRVPKYLKWFEVAFFLGFLTLYYVVLIEKSFYHITAAEILLFIWLASFAYNELGEFWDAGTAFYLADFWTLWDVGIVVTGTAFLVCRVVGLTQGSKEVIDTSFDLLAMEALFLVPRDMTKDFIKFLSLVVILYLGFLTTFSLLARGNFTFRQMSWILIKVFFGSSYLGFDVAEQISPVLGPPLMLIFVCLTNILLITSLISLLSNSLTKVIEHASDEYKFVYSVFVLEASTSNRLTYFLPPLNLIPLVLRPIRLFLTAEQQRTVRIALLKATHFPHVFTIQLYEGMRKRFLGRQRSTIRLAPSAITPERPRGHKRYSRSSRLSTPQPLAAPNLKPNVLFGDEQDWNQDDAVPDAVEAIKSLEATVARLSRQVEQLSGRAITG</sequence>
<evidence type="ECO:0000313" key="4">
    <source>
        <dbReference type="EMBL" id="PNS18651.1"/>
    </source>
</evidence>
<keyword evidence="2" id="KW-1133">Transmembrane helix</keyword>
<evidence type="ECO:0000256" key="1">
    <source>
        <dbReference type="SAM" id="MobiDB-lite"/>
    </source>
</evidence>
<keyword evidence="2" id="KW-0472">Membrane</keyword>
<dbReference type="EMBL" id="NKHZ01000039">
    <property type="protein sequence ID" value="PNS18651.1"/>
    <property type="molecule type" value="Genomic_DNA"/>
</dbReference>
<protein>
    <submittedName>
        <fullName evidence="4">Calcium channel YVC1</fullName>
    </submittedName>
</protein>
<evidence type="ECO:0000256" key="2">
    <source>
        <dbReference type="SAM" id="Phobius"/>
    </source>
</evidence>
<feature type="region of interest" description="Disordered" evidence="1">
    <location>
        <begin position="122"/>
        <end position="164"/>
    </location>
</feature>
<keyword evidence="5" id="KW-1185">Reference proteome</keyword>
<accession>A0A2K1QUD3</accession>
<dbReference type="STRING" id="2082308.A0A2K1QUD3"/>
<dbReference type="InterPro" id="IPR056336">
    <property type="entry name" value="YVC1_C"/>
</dbReference>
<dbReference type="PANTHER" id="PTHR35859:SF5">
    <property type="entry name" value="ION TRANSPORT DOMAIN-CONTAINING PROTEIN"/>
    <property type="match status" value="1"/>
</dbReference>
<evidence type="ECO:0000313" key="5">
    <source>
        <dbReference type="Proteomes" id="UP000243797"/>
    </source>
</evidence>
<gene>
    <name evidence="4" type="ORF">CAC42_5190</name>
</gene>
<organism evidence="4 5">
    <name type="scientific">Sphaceloma murrayae</name>
    <dbReference type="NCBI Taxonomy" id="2082308"/>
    <lineage>
        <taxon>Eukaryota</taxon>
        <taxon>Fungi</taxon>
        <taxon>Dikarya</taxon>
        <taxon>Ascomycota</taxon>
        <taxon>Pezizomycotina</taxon>
        <taxon>Dothideomycetes</taxon>
        <taxon>Dothideomycetidae</taxon>
        <taxon>Myriangiales</taxon>
        <taxon>Elsinoaceae</taxon>
        <taxon>Sphaceloma</taxon>
    </lineage>
</organism>
<feature type="transmembrane region" description="Helical" evidence="2">
    <location>
        <begin position="305"/>
        <end position="328"/>
    </location>
</feature>
<dbReference type="Proteomes" id="UP000243797">
    <property type="component" value="Unassembled WGS sequence"/>
</dbReference>
<feature type="transmembrane region" description="Helical" evidence="2">
    <location>
        <begin position="274"/>
        <end position="293"/>
    </location>
</feature>
<feature type="transmembrane region" description="Helical" evidence="2">
    <location>
        <begin position="365"/>
        <end position="386"/>
    </location>
</feature>
<evidence type="ECO:0000259" key="3">
    <source>
        <dbReference type="Pfam" id="PF23317"/>
    </source>
</evidence>
<reference evidence="4 5" key="1">
    <citation type="submission" date="2017-06" db="EMBL/GenBank/DDBJ databases">
        <title>Draft genome sequence of a variant of Elsinoe murrayae.</title>
        <authorList>
            <person name="Cheng Q."/>
        </authorList>
    </citation>
    <scope>NUCLEOTIDE SEQUENCE [LARGE SCALE GENOMIC DNA]</scope>
    <source>
        <strain evidence="4 5">CQ-2017a</strain>
    </source>
</reference>
<feature type="transmembrane region" description="Helical" evidence="2">
    <location>
        <begin position="249"/>
        <end position="268"/>
    </location>
</feature>
<feature type="region of interest" description="Disordered" evidence="1">
    <location>
        <begin position="549"/>
        <end position="574"/>
    </location>
</feature>
<keyword evidence="2" id="KW-0812">Transmembrane</keyword>
<comment type="caution">
    <text evidence="4">The sequence shown here is derived from an EMBL/GenBank/DDBJ whole genome shotgun (WGS) entry which is preliminary data.</text>
</comment>
<feature type="transmembrane region" description="Helical" evidence="2">
    <location>
        <begin position="427"/>
        <end position="446"/>
    </location>
</feature>